<feature type="region of interest" description="Disordered" evidence="1">
    <location>
        <begin position="40"/>
        <end position="68"/>
    </location>
</feature>
<evidence type="ECO:0000313" key="3">
    <source>
        <dbReference type="Proteomes" id="UP000499080"/>
    </source>
</evidence>
<evidence type="ECO:0000313" key="2">
    <source>
        <dbReference type="EMBL" id="GBN14869.1"/>
    </source>
</evidence>
<comment type="caution">
    <text evidence="2">The sequence shown here is derived from an EMBL/GenBank/DDBJ whole genome shotgun (WGS) entry which is preliminary data.</text>
</comment>
<dbReference type="AlphaFoldDB" id="A0A4Y2LKB2"/>
<accession>A0A4Y2LKB2</accession>
<name>A0A4Y2LKB2_ARAVE</name>
<dbReference type="EMBL" id="BGPR01005958">
    <property type="protein sequence ID" value="GBN14869.1"/>
    <property type="molecule type" value="Genomic_DNA"/>
</dbReference>
<organism evidence="2 3">
    <name type="scientific">Araneus ventricosus</name>
    <name type="common">Orbweaver spider</name>
    <name type="synonym">Epeira ventricosa</name>
    <dbReference type="NCBI Taxonomy" id="182803"/>
    <lineage>
        <taxon>Eukaryota</taxon>
        <taxon>Metazoa</taxon>
        <taxon>Ecdysozoa</taxon>
        <taxon>Arthropoda</taxon>
        <taxon>Chelicerata</taxon>
        <taxon>Arachnida</taxon>
        <taxon>Araneae</taxon>
        <taxon>Araneomorphae</taxon>
        <taxon>Entelegynae</taxon>
        <taxon>Araneoidea</taxon>
        <taxon>Araneidae</taxon>
        <taxon>Araneus</taxon>
    </lineage>
</organism>
<reference evidence="2 3" key="1">
    <citation type="journal article" date="2019" name="Sci. Rep.">
        <title>Orb-weaving spider Araneus ventricosus genome elucidates the spidroin gene catalogue.</title>
        <authorList>
            <person name="Kono N."/>
            <person name="Nakamura H."/>
            <person name="Ohtoshi R."/>
            <person name="Moran D.A.P."/>
            <person name="Shinohara A."/>
            <person name="Yoshida Y."/>
            <person name="Fujiwara M."/>
            <person name="Mori M."/>
            <person name="Tomita M."/>
            <person name="Arakawa K."/>
        </authorList>
    </citation>
    <scope>NUCLEOTIDE SEQUENCE [LARGE SCALE GENOMIC DNA]</scope>
</reference>
<keyword evidence="3" id="KW-1185">Reference proteome</keyword>
<protein>
    <submittedName>
        <fullName evidence="2">Uncharacterized protein</fullName>
    </submittedName>
</protein>
<evidence type="ECO:0000256" key="1">
    <source>
        <dbReference type="SAM" id="MobiDB-lite"/>
    </source>
</evidence>
<gene>
    <name evidence="2" type="ORF">AVEN_4637_1</name>
</gene>
<proteinExistence type="predicted"/>
<sequence length="86" mass="10165">MKRNRSSRVLMSDFEEELVNETHLRKHVLILKKSPERTTKSRMIMNSLGDDGSRGGEVDAELRETRSSIPKKRQWDEEEMKTWMNS</sequence>
<feature type="compositionally biased region" description="Basic and acidic residues" evidence="1">
    <location>
        <begin position="51"/>
        <end position="66"/>
    </location>
</feature>
<dbReference type="Proteomes" id="UP000499080">
    <property type="component" value="Unassembled WGS sequence"/>
</dbReference>